<dbReference type="EMBL" id="VJMH01005273">
    <property type="protein sequence ID" value="KAF0697982.1"/>
    <property type="molecule type" value="Genomic_DNA"/>
</dbReference>
<dbReference type="SUPFAM" id="SSF48403">
    <property type="entry name" value="Ankyrin repeat"/>
    <property type="match status" value="1"/>
</dbReference>
<organism evidence="2 3">
    <name type="scientific">Aphanomyces stellatus</name>
    <dbReference type="NCBI Taxonomy" id="120398"/>
    <lineage>
        <taxon>Eukaryota</taxon>
        <taxon>Sar</taxon>
        <taxon>Stramenopiles</taxon>
        <taxon>Oomycota</taxon>
        <taxon>Saprolegniomycetes</taxon>
        <taxon>Saprolegniales</taxon>
        <taxon>Verrucalvaceae</taxon>
        <taxon>Aphanomyces</taxon>
    </lineage>
</organism>
<evidence type="ECO:0000313" key="3">
    <source>
        <dbReference type="Proteomes" id="UP000332933"/>
    </source>
</evidence>
<evidence type="ECO:0000313" key="2">
    <source>
        <dbReference type="EMBL" id="VFT88226.1"/>
    </source>
</evidence>
<dbReference type="PANTHER" id="PTHR46586:SF3">
    <property type="entry name" value="ANKYRIN REPEAT-CONTAINING PROTEIN"/>
    <property type="match status" value="1"/>
</dbReference>
<name>A0A485KSS3_9STRA</name>
<proteinExistence type="predicted"/>
<dbReference type="PROSITE" id="PS51257">
    <property type="entry name" value="PROKAR_LIPOPROTEIN"/>
    <property type="match status" value="1"/>
</dbReference>
<accession>A0A485KSS3</accession>
<dbReference type="InterPro" id="IPR036770">
    <property type="entry name" value="Ankyrin_rpt-contain_sf"/>
</dbReference>
<dbReference type="InterPro" id="IPR052050">
    <property type="entry name" value="SecEffector_AnkRepeat"/>
</dbReference>
<reference evidence="1" key="2">
    <citation type="submission" date="2019-06" db="EMBL/GenBank/DDBJ databases">
        <title>Genomics analysis of Aphanomyces spp. identifies a new class of oomycete effector associated with host adaptation.</title>
        <authorList>
            <person name="Gaulin E."/>
        </authorList>
    </citation>
    <scope>NUCLEOTIDE SEQUENCE</scope>
    <source>
        <strain evidence="1">CBS 578.67</strain>
    </source>
</reference>
<dbReference type="PANTHER" id="PTHR46586">
    <property type="entry name" value="ANKYRIN REPEAT-CONTAINING PROTEIN"/>
    <property type="match status" value="1"/>
</dbReference>
<dbReference type="Proteomes" id="UP000332933">
    <property type="component" value="Unassembled WGS sequence"/>
</dbReference>
<dbReference type="EMBL" id="CAADRA010005294">
    <property type="protein sequence ID" value="VFT88226.1"/>
    <property type="molecule type" value="Genomic_DNA"/>
</dbReference>
<dbReference type="AlphaFoldDB" id="A0A485KSS3"/>
<keyword evidence="3" id="KW-1185">Reference proteome</keyword>
<dbReference type="OrthoDB" id="194358at2759"/>
<gene>
    <name evidence="2" type="primary">Aste57867_11364</name>
    <name evidence="1" type="ORF">As57867_011322</name>
    <name evidence="2" type="ORF">ASTE57867_11364</name>
</gene>
<dbReference type="Gene3D" id="1.25.40.20">
    <property type="entry name" value="Ankyrin repeat-containing domain"/>
    <property type="match status" value="2"/>
</dbReference>
<protein>
    <submittedName>
        <fullName evidence="2">Aste57867_11364 protein</fullName>
    </submittedName>
</protein>
<dbReference type="Pfam" id="PF12796">
    <property type="entry name" value="Ank_2"/>
    <property type="match status" value="1"/>
</dbReference>
<evidence type="ECO:0000313" key="1">
    <source>
        <dbReference type="EMBL" id="KAF0697982.1"/>
    </source>
</evidence>
<dbReference type="Pfam" id="PF13637">
    <property type="entry name" value="Ank_4"/>
    <property type="match status" value="2"/>
</dbReference>
<reference evidence="2 3" key="1">
    <citation type="submission" date="2019-03" db="EMBL/GenBank/DDBJ databases">
        <authorList>
            <person name="Gaulin E."/>
            <person name="Dumas B."/>
        </authorList>
    </citation>
    <scope>NUCLEOTIDE SEQUENCE [LARGE SCALE GENOMIC DNA]</scope>
    <source>
        <strain evidence="2">CBS 568.67</strain>
    </source>
</reference>
<dbReference type="InterPro" id="IPR002110">
    <property type="entry name" value="Ankyrin_rpt"/>
</dbReference>
<sequence>MASRNSAASIALGSCDLFLAITGFQDGMYRDMHPFRPLKKPSHNAYMDKTPKQVVSIDAALKPWLTLYGTSRLSKLFQQMPHMQDIVVLHAVIVGRVDLLQWFHACLPDRFWAFPDPLLDVAAAHGQLAALEYLHTIGHPGCTRNAMDWAAFHGHLHVVQFLHAYRSEGATTKAMDAAAMNGHLPVVEFLHASRAEGCTADAMTEAAWNGHLDVVSFLHTHRTEGCSVWTIDRAAWTGRLAVVRFLHEARGEKWTTQAMDMAAWNAHLNVLWYLHTRQGGAGCTANALNFAAMKGHMGVVRFLVEHRTEGDLRSAMNEAHQRRQTDIADYLAAKLDESK</sequence>